<reference evidence="3" key="1">
    <citation type="journal article" date="2019" name="Int. J. Syst. Evol. Microbiol.">
        <title>The Global Catalogue of Microorganisms (GCM) 10K type strain sequencing project: providing services to taxonomists for standard genome sequencing and annotation.</title>
        <authorList>
            <consortium name="The Broad Institute Genomics Platform"/>
            <consortium name="The Broad Institute Genome Sequencing Center for Infectious Disease"/>
            <person name="Wu L."/>
            <person name="Ma J."/>
        </authorList>
    </citation>
    <scope>NUCLEOTIDE SEQUENCE [LARGE SCALE GENOMIC DNA]</scope>
    <source>
        <strain evidence="3">JCM 16908</strain>
    </source>
</reference>
<dbReference type="Gene3D" id="3.90.950.20">
    <property type="entry name" value="CinA-like"/>
    <property type="match status" value="1"/>
</dbReference>
<keyword evidence="3" id="KW-1185">Reference proteome</keyword>
<organism evidence="2 3">
    <name type="scientific">Sphaerisporangium flaviroseum</name>
    <dbReference type="NCBI Taxonomy" id="509199"/>
    <lineage>
        <taxon>Bacteria</taxon>
        <taxon>Bacillati</taxon>
        <taxon>Actinomycetota</taxon>
        <taxon>Actinomycetes</taxon>
        <taxon>Streptosporangiales</taxon>
        <taxon>Streptosporangiaceae</taxon>
        <taxon>Sphaerisporangium</taxon>
    </lineage>
</organism>
<evidence type="ECO:0000313" key="2">
    <source>
        <dbReference type="EMBL" id="GAA3811458.1"/>
    </source>
</evidence>
<dbReference type="NCBIfam" id="TIGR00199">
    <property type="entry name" value="PncC_domain"/>
    <property type="match status" value="1"/>
</dbReference>
<proteinExistence type="predicted"/>
<gene>
    <name evidence="2" type="ORF">GCM10022226_34990</name>
</gene>
<evidence type="ECO:0000259" key="1">
    <source>
        <dbReference type="Pfam" id="PF02464"/>
    </source>
</evidence>
<dbReference type="Proteomes" id="UP001500888">
    <property type="component" value="Unassembled WGS sequence"/>
</dbReference>
<name>A0ABP7I7G1_9ACTN</name>
<dbReference type="Pfam" id="PF02464">
    <property type="entry name" value="CinA"/>
    <property type="match status" value="1"/>
</dbReference>
<evidence type="ECO:0000313" key="3">
    <source>
        <dbReference type="Proteomes" id="UP001500888"/>
    </source>
</evidence>
<feature type="domain" description="CinA C-terminal" evidence="1">
    <location>
        <begin position="3"/>
        <end position="154"/>
    </location>
</feature>
<comment type="caution">
    <text evidence="2">The sequence shown here is derived from an EMBL/GenBank/DDBJ whole genome shotgun (WGS) entry which is preliminary data.</text>
</comment>
<protein>
    <submittedName>
        <fullName evidence="2">CinA family protein</fullName>
    </submittedName>
</protein>
<dbReference type="InterPro" id="IPR008136">
    <property type="entry name" value="CinA_C"/>
</dbReference>
<accession>A0ABP7I7G1</accession>
<dbReference type="EMBL" id="BAAAZR010000008">
    <property type="protein sequence ID" value="GAA3811458.1"/>
    <property type="molecule type" value="Genomic_DNA"/>
</dbReference>
<dbReference type="SUPFAM" id="SSF142433">
    <property type="entry name" value="CinA-like"/>
    <property type="match status" value="1"/>
</dbReference>
<dbReference type="RefSeq" id="WP_344940493.1">
    <property type="nucleotide sequence ID" value="NZ_BAAAZR010000008.1"/>
</dbReference>
<dbReference type="InterPro" id="IPR036653">
    <property type="entry name" value="CinA-like_C"/>
</dbReference>
<sequence>MSSAAAEVLSLLVRREATVAVAESLTGGLIGATLTTPSGASAAFRGGVIAYATDLKAGLLDVPKDLLDREGAVHPDVAAAMAAGVRALAGATYGLAVTGVAGPDEQDGKPVGTVHVAVSGPGGAVWHRDVILPGSREEIRKSTVTEGLDLLRGVLEAQMGEHTG</sequence>